<comment type="caution">
    <text evidence="1">The sequence shown here is derived from an EMBL/GenBank/DDBJ whole genome shotgun (WGS) entry which is preliminary data.</text>
</comment>
<gene>
    <name evidence="1" type="ORF">GCM10011534_29600</name>
</gene>
<accession>A0A917T2I5</accession>
<keyword evidence="1" id="KW-0540">Nuclease</keyword>
<dbReference type="SUPFAM" id="SSF48150">
    <property type="entry name" value="DNA-glycosylase"/>
    <property type="match status" value="1"/>
</dbReference>
<evidence type="ECO:0000313" key="2">
    <source>
        <dbReference type="Proteomes" id="UP000649829"/>
    </source>
</evidence>
<dbReference type="AlphaFoldDB" id="A0A917T2I5"/>
<name>A0A917T2I5_9RHOB</name>
<dbReference type="EMBL" id="BMLF01000002">
    <property type="protein sequence ID" value="GGM05946.1"/>
    <property type="molecule type" value="Genomic_DNA"/>
</dbReference>
<dbReference type="InterPro" id="IPR011257">
    <property type="entry name" value="DNA_glycosylase"/>
</dbReference>
<proteinExistence type="predicted"/>
<sequence length="216" mass="23575">MSRRKIAEALIDEQGELFSVQVGANIARDVPQQWFHWLLTVQLCSARISGAQALQAAKALKDEGLHKVKTLLESDRQRRIRVLNRNGYARFDNLGADQIRAAAELVDRSYGGDLRRLREAAGGDAGEIRRLLQEVKGIGPAGADIFCREAQLVWDELAPTADRLCLDMAAELGLPDEAGALSRLAGDRESFVHLLAALARAKLDGPSERVRAAAGQ</sequence>
<dbReference type="Proteomes" id="UP000649829">
    <property type="component" value="Unassembled WGS sequence"/>
</dbReference>
<dbReference type="RefSeq" id="WP_028287241.1">
    <property type="nucleotide sequence ID" value="NZ_BMLF01000002.1"/>
</dbReference>
<protein>
    <submittedName>
        <fullName evidence="1">Endonuclease</fullName>
    </submittedName>
</protein>
<keyword evidence="1" id="KW-0255">Endonuclease</keyword>
<keyword evidence="1" id="KW-0378">Hydrolase</keyword>
<organism evidence="1 2">
    <name type="scientific">Pseudooceanicola nanhaiensis</name>
    <dbReference type="NCBI Taxonomy" id="375761"/>
    <lineage>
        <taxon>Bacteria</taxon>
        <taxon>Pseudomonadati</taxon>
        <taxon>Pseudomonadota</taxon>
        <taxon>Alphaproteobacteria</taxon>
        <taxon>Rhodobacterales</taxon>
        <taxon>Paracoccaceae</taxon>
        <taxon>Pseudooceanicola</taxon>
    </lineage>
</organism>
<dbReference type="Gene3D" id="1.10.340.30">
    <property type="entry name" value="Hypothetical protein, domain 2"/>
    <property type="match status" value="1"/>
</dbReference>
<dbReference type="GO" id="GO:0004519">
    <property type="term" value="F:endonuclease activity"/>
    <property type="evidence" value="ECO:0007669"/>
    <property type="project" value="UniProtKB-KW"/>
</dbReference>
<evidence type="ECO:0000313" key="1">
    <source>
        <dbReference type="EMBL" id="GGM05946.1"/>
    </source>
</evidence>
<reference evidence="1" key="1">
    <citation type="journal article" date="2014" name="Int. J. Syst. Evol. Microbiol.">
        <title>Complete genome sequence of Corynebacterium casei LMG S-19264T (=DSM 44701T), isolated from a smear-ripened cheese.</title>
        <authorList>
            <consortium name="US DOE Joint Genome Institute (JGI-PGF)"/>
            <person name="Walter F."/>
            <person name="Albersmeier A."/>
            <person name="Kalinowski J."/>
            <person name="Ruckert C."/>
        </authorList>
    </citation>
    <scope>NUCLEOTIDE SEQUENCE</scope>
    <source>
        <strain evidence="1">CGMCC 1.6293</strain>
    </source>
</reference>
<dbReference type="GO" id="GO:0006281">
    <property type="term" value="P:DNA repair"/>
    <property type="evidence" value="ECO:0007669"/>
    <property type="project" value="InterPro"/>
</dbReference>
<reference evidence="1" key="2">
    <citation type="submission" date="2020-09" db="EMBL/GenBank/DDBJ databases">
        <authorList>
            <person name="Sun Q."/>
            <person name="Zhou Y."/>
        </authorList>
    </citation>
    <scope>NUCLEOTIDE SEQUENCE</scope>
    <source>
        <strain evidence="1">CGMCC 1.6293</strain>
    </source>
</reference>
<keyword evidence="2" id="KW-1185">Reference proteome</keyword>